<protein>
    <submittedName>
        <fullName evidence="2">Uncharacterized protein</fullName>
    </submittedName>
</protein>
<dbReference type="AlphaFoldDB" id="A0A914D7C8"/>
<accession>A0A914D7C8</accession>
<sequence>MLGKIFRRSRSRSCRRIPHSPFLPRKTKAKPEKLQKFPKSPSEKNLDLYDFLWAKTPELLTYYSSGCTNRKSLYSITVDTGKKQIGFPVARPEIFLDLIRVLLPYQIVIKSKCISEISPKAYRMILAGSAVSISNSA</sequence>
<evidence type="ECO:0000313" key="2">
    <source>
        <dbReference type="WBParaSite" id="ACRNAN_scaffold2052.g13830.t1"/>
    </source>
</evidence>
<dbReference type="Proteomes" id="UP000887540">
    <property type="component" value="Unplaced"/>
</dbReference>
<name>A0A914D7C8_9BILA</name>
<proteinExistence type="predicted"/>
<organism evidence="1 2">
    <name type="scientific">Acrobeloides nanus</name>
    <dbReference type="NCBI Taxonomy" id="290746"/>
    <lineage>
        <taxon>Eukaryota</taxon>
        <taxon>Metazoa</taxon>
        <taxon>Ecdysozoa</taxon>
        <taxon>Nematoda</taxon>
        <taxon>Chromadorea</taxon>
        <taxon>Rhabditida</taxon>
        <taxon>Tylenchina</taxon>
        <taxon>Cephalobomorpha</taxon>
        <taxon>Cephaloboidea</taxon>
        <taxon>Cephalobidae</taxon>
        <taxon>Acrobeloides</taxon>
    </lineage>
</organism>
<keyword evidence="1" id="KW-1185">Reference proteome</keyword>
<evidence type="ECO:0000313" key="1">
    <source>
        <dbReference type="Proteomes" id="UP000887540"/>
    </source>
</evidence>
<reference evidence="2" key="1">
    <citation type="submission" date="2022-11" db="UniProtKB">
        <authorList>
            <consortium name="WormBaseParasite"/>
        </authorList>
    </citation>
    <scope>IDENTIFICATION</scope>
</reference>
<dbReference type="WBParaSite" id="ACRNAN_scaffold2052.g13830.t1">
    <property type="protein sequence ID" value="ACRNAN_scaffold2052.g13830.t1"/>
    <property type="gene ID" value="ACRNAN_scaffold2052.g13830"/>
</dbReference>